<keyword evidence="1" id="KW-0378">Hydrolase</keyword>
<dbReference type="InterPro" id="IPR050535">
    <property type="entry name" value="DNA_Repair-Maintenance_Comp"/>
</dbReference>
<evidence type="ECO:0000313" key="4">
    <source>
        <dbReference type="Proteomes" id="UP000322214"/>
    </source>
</evidence>
<dbReference type="Gene3D" id="3.60.21.10">
    <property type="match status" value="1"/>
</dbReference>
<reference evidence="3 4" key="1">
    <citation type="submission" date="2019-08" db="EMBL/GenBank/DDBJ databases">
        <title>Deep-cultivation of Planctomycetes and their phenomic and genomic characterization uncovers novel biology.</title>
        <authorList>
            <person name="Wiegand S."/>
            <person name="Jogler M."/>
            <person name="Boedeker C."/>
            <person name="Pinto D."/>
            <person name="Vollmers J."/>
            <person name="Rivas-Marin E."/>
            <person name="Kohn T."/>
            <person name="Peeters S.H."/>
            <person name="Heuer A."/>
            <person name="Rast P."/>
            <person name="Oberbeckmann S."/>
            <person name="Bunk B."/>
            <person name="Jeske O."/>
            <person name="Meyerdierks A."/>
            <person name="Storesund J.E."/>
            <person name="Kallscheuer N."/>
            <person name="Luecker S."/>
            <person name="Lage O.M."/>
            <person name="Pohl T."/>
            <person name="Merkel B.J."/>
            <person name="Hornburger P."/>
            <person name="Mueller R.-W."/>
            <person name="Bruemmer F."/>
            <person name="Labrenz M."/>
            <person name="Spormann A.M."/>
            <person name="Op den Camp H."/>
            <person name="Overmann J."/>
            <person name="Amann R."/>
            <person name="Jetten M.S.M."/>
            <person name="Mascher T."/>
            <person name="Medema M.H."/>
            <person name="Devos D.P."/>
            <person name="Kaster A.-K."/>
            <person name="Ovreas L."/>
            <person name="Rohde M."/>
            <person name="Galperin M.Y."/>
            <person name="Jogler C."/>
        </authorList>
    </citation>
    <scope>NUCLEOTIDE SEQUENCE [LARGE SCALE GENOMIC DNA]</scope>
    <source>
        <strain evidence="3 4">FC18</strain>
    </source>
</reference>
<name>A0A5B9P6V0_9BACT</name>
<dbReference type="Proteomes" id="UP000322214">
    <property type="component" value="Chromosome"/>
</dbReference>
<dbReference type="SUPFAM" id="SSF56300">
    <property type="entry name" value="Metallo-dependent phosphatases"/>
    <property type="match status" value="1"/>
</dbReference>
<dbReference type="InterPro" id="IPR041796">
    <property type="entry name" value="Mre11_N"/>
</dbReference>
<feature type="domain" description="Calcineurin-like phosphoesterase" evidence="2">
    <location>
        <begin position="5"/>
        <end position="105"/>
    </location>
</feature>
<gene>
    <name evidence="3" type="primary">yhaO</name>
    <name evidence="3" type="ORF">MFFC18_07560</name>
</gene>
<dbReference type="RefSeq" id="WP_075085165.1">
    <property type="nucleotide sequence ID" value="NZ_CP042912.1"/>
</dbReference>
<dbReference type="CDD" id="cd00840">
    <property type="entry name" value="MPP_Mre11_N"/>
    <property type="match status" value="1"/>
</dbReference>
<proteinExistence type="predicted"/>
<keyword evidence="4" id="KW-1185">Reference proteome</keyword>
<dbReference type="KEGG" id="mff:MFFC18_07560"/>
<evidence type="ECO:0000256" key="1">
    <source>
        <dbReference type="ARBA" id="ARBA00022801"/>
    </source>
</evidence>
<dbReference type="Pfam" id="PF00149">
    <property type="entry name" value="Metallophos"/>
    <property type="match status" value="1"/>
</dbReference>
<dbReference type="AlphaFoldDB" id="A0A5B9P6V0"/>
<dbReference type="STRING" id="980251.GCA_001642875_02945"/>
<dbReference type="InterPro" id="IPR029052">
    <property type="entry name" value="Metallo-depent_PP-like"/>
</dbReference>
<dbReference type="PANTHER" id="PTHR30337">
    <property type="entry name" value="COMPONENT OF ATP-DEPENDENT DSDNA EXONUCLEASE"/>
    <property type="match status" value="1"/>
</dbReference>
<dbReference type="EMBL" id="CP042912">
    <property type="protein sequence ID" value="QEG20905.1"/>
    <property type="molecule type" value="Genomic_DNA"/>
</dbReference>
<dbReference type="PANTHER" id="PTHR30337:SF7">
    <property type="entry name" value="PHOSPHOESTERASE"/>
    <property type="match status" value="1"/>
</dbReference>
<evidence type="ECO:0000313" key="3">
    <source>
        <dbReference type="EMBL" id="QEG20905.1"/>
    </source>
</evidence>
<organism evidence="3 4">
    <name type="scientific">Mariniblastus fucicola</name>
    <dbReference type="NCBI Taxonomy" id="980251"/>
    <lineage>
        <taxon>Bacteria</taxon>
        <taxon>Pseudomonadati</taxon>
        <taxon>Planctomycetota</taxon>
        <taxon>Planctomycetia</taxon>
        <taxon>Pirellulales</taxon>
        <taxon>Pirellulaceae</taxon>
        <taxon>Mariniblastus</taxon>
    </lineage>
</organism>
<dbReference type="InterPro" id="IPR004843">
    <property type="entry name" value="Calcineurin-like_PHP"/>
</dbReference>
<protein>
    <submittedName>
        <fullName evidence="3">Putative metallophosphoesterase YhaO</fullName>
    </submittedName>
</protein>
<accession>A0A5B9P6V0</accession>
<sequence>MSDPIKFVHASDFHLDRPISGLSEIPNHLIKTLASAPYEAAQRVFDFALTERVDFVLLSGDLFDHDSGSARAPSFLLNNFQKLAERGIHVYWCAGETDHPDRWPSSIKLPETVVTFSSTIVEEVEHLRGDKRIATILSSGFDSKRRNGDAFAAPAGEGLNIALTHGDFESTSLKTENIHYWAMGGKHKATRLDRSGSVVAWPGTTQGRHPKESGACGFNFIRVDSSGKIKVQSVSCDRVRWLPQKIAITENVGVLELKEVLSERALKIIADTTDQIVLSRWLLNTEGNFNPRIRQEEWSSEILEWLRDEFGRGDRGLWSTKVDVETPKSLPMEWYEEDTILGEYLRAVGRYQSDDSLKLNLHEYMPHTVKGDMMASVAHVTRERRDITLRRAAMVGVNYLASHKHVDEIDHDEVDEIDDLREAS</sequence>
<dbReference type="GO" id="GO:0016787">
    <property type="term" value="F:hydrolase activity"/>
    <property type="evidence" value="ECO:0007669"/>
    <property type="project" value="UniProtKB-KW"/>
</dbReference>
<evidence type="ECO:0000259" key="2">
    <source>
        <dbReference type="Pfam" id="PF00149"/>
    </source>
</evidence>